<dbReference type="InterPro" id="IPR013083">
    <property type="entry name" value="Znf_RING/FYVE/PHD"/>
</dbReference>
<evidence type="ECO:0000313" key="16">
    <source>
        <dbReference type="EMBL" id="KAF6170375.1"/>
    </source>
</evidence>
<evidence type="ECO:0000256" key="4">
    <source>
        <dbReference type="ARBA" id="ARBA00012483"/>
    </source>
</evidence>
<evidence type="ECO:0000313" key="17">
    <source>
        <dbReference type="Proteomes" id="UP000541444"/>
    </source>
</evidence>
<dbReference type="UniPathway" id="UPA00143"/>
<evidence type="ECO:0000259" key="15">
    <source>
        <dbReference type="PROSITE" id="PS50089"/>
    </source>
</evidence>
<evidence type="ECO:0000256" key="2">
    <source>
        <dbReference type="ARBA" id="ARBA00004167"/>
    </source>
</evidence>
<evidence type="ECO:0000256" key="3">
    <source>
        <dbReference type="ARBA" id="ARBA00004906"/>
    </source>
</evidence>
<evidence type="ECO:0000256" key="12">
    <source>
        <dbReference type="ARBA" id="ARBA00023136"/>
    </source>
</evidence>
<comment type="pathway">
    <text evidence="3">Protein modification; protein ubiquitination.</text>
</comment>
<dbReference type="GO" id="GO:0016020">
    <property type="term" value="C:membrane"/>
    <property type="evidence" value="ECO:0007669"/>
    <property type="project" value="UniProtKB-SubCell"/>
</dbReference>
<keyword evidence="6 14" id="KW-0812">Transmembrane</keyword>
<dbReference type="Gene3D" id="3.30.40.10">
    <property type="entry name" value="Zinc/RING finger domain, C3HC4 (zinc finger)"/>
    <property type="match status" value="1"/>
</dbReference>
<dbReference type="EMBL" id="JACGCM010000589">
    <property type="protein sequence ID" value="KAF6170375.1"/>
    <property type="molecule type" value="Genomic_DNA"/>
</dbReference>
<protein>
    <recommendedName>
        <fullName evidence="4">RING-type E3 ubiquitin transferase</fullName>
        <ecNumber evidence="4">2.3.2.27</ecNumber>
    </recommendedName>
</protein>
<keyword evidence="9" id="KW-0833">Ubl conjugation pathway</keyword>
<dbReference type="SMART" id="SM00184">
    <property type="entry name" value="RING"/>
    <property type="match status" value="1"/>
</dbReference>
<evidence type="ECO:0000256" key="11">
    <source>
        <dbReference type="ARBA" id="ARBA00022989"/>
    </source>
</evidence>
<evidence type="ECO:0000256" key="6">
    <source>
        <dbReference type="ARBA" id="ARBA00022692"/>
    </source>
</evidence>
<feature type="transmembrane region" description="Helical" evidence="14">
    <location>
        <begin position="28"/>
        <end position="48"/>
    </location>
</feature>
<dbReference type="Proteomes" id="UP000541444">
    <property type="component" value="Unassembled WGS sequence"/>
</dbReference>
<evidence type="ECO:0000256" key="13">
    <source>
        <dbReference type="PROSITE-ProRule" id="PRU00175"/>
    </source>
</evidence>
<dbReference type="EC" id="2.3.2.27" evidence="4"/>
<proteinExistence type="predicted"/>
<keyword evidence="10" id="KW-0862">Zinc</keyword>
<comment type="catalytic activity">
    <reaction evidence="1">
        <text>S-ubiquitinyl-[E2 ubiquitin-conjugating enzyme]-L-cysteine + [acceptor protein]-L-lysine = [E2 ubiquitin-conjugating enzyme]-L-cysteine + N(6)-ubiquitinyl-[acceptor protein]-L-lysine.</text>
        <dbReference type="EC" id="2.3.2.27"/>
    </reaction>
</comment>
<dbReference type="AlphaFoldDB" id="A0A7J7NT43"/>
<comment type="caution">
    <text evidence="16">The sequence shown here is derived from an EMBL/GenBank/DDBJ whole genome shotgun (WGS) entry which is preliminary data.</text>
</comment>
<gene>
    <name evidence="16" type="ORF">GIB67_014305</name>
</gene>
<keyword evidence="7" id="KW-0479">Metal-binding</keyword>
<dbReference type="Pfam" id="PF13639">
    <property type="entry name" value="zf-RING_2"/>
    <property type="match status" value="1"/>
</dbReference>
<reference evidence="16 17" key="1">
    <citation type="journal article" date="2020" name="IScience">
        <title>Genome Sequencing of the Endangered Kingdonia uniflora (Circaeasteraceae, Ranunculales) Reveals Potential Mechanisms of Evolutionary Specialization.</title>
        <authorList>
            <person name="Sun Y."/>
            <person name="Deng T."/>
            <person name="Zhang A."/>
            <person name="Moore M.J."/>
            <person name="Landis J.B."/>
            <person name="Lin N."/>
            <person name="Zhang H."/>
            <person name="Zhang X."/>
            <person name="Huang J."/>
            <person name="Zhang X."/>
            <person name="Sun H."/>
            <person name="Wang H."/>
        </authorList>
    </citation>
    <scope>NUCLEOTIDE SEQUENCE [LARGE SCALE GENOMIC DNA]</scope>
    <source>
        <strain evidence="16">TB1705</strain>
        <tissue evidence="16">Leaf</tissue>
    </source>
</reference>
<dbReference type="GO" id="GO:0061630">
    <property type="term" value="F:ubiquitin protein ligase activity"/>
    <property type="evidence" value="ECO:0007669"/>
    <property type="project" value="UniProtKB-EC"/>
</dbReference>
<dbReference type="OrthoDB" id="8062037at2759"/>
<dbReference type="InterPro" id="IPR001841">
    <property type="entry name" value="Znf_RING"/>
</dbReference>
<dbReference type="SUPFAM" id="SSF57850">
    <property type="entry name" value="RING/U-box"/>
    <property type="match status" value="1"/>
</dbReference>
<dbReference type="PANTHER" id="PTHR46913">
    <property type="entry name" value="RING-H2 FINGER PROTEIN ATL16"/>
    <property type="match status" value="1"/>
</dbReference>
<accession>A0A7J7NT43</accession>
<evidence type="ECO:0000256" key="8">
    <source>
        <dbReference type="ARBA" id="ARBA00022771"/>
    </source>
</evidence>
<name>A0A7J7NT43_9MAGN</name>
<keyword evidence="8 13" id="KW-0863">Zinc-finger</keyword>
<keyword evidence="17" id="KW-1185">Reference proteome</keyword>
<dbReference type="PROSITE" id="PS50089">
    <property type="entry name" value="ZF_RING_2"/>
    <property type="match status" value="1"/>
</dbReference>
<dbReference type="GO" id="GO:0016567">
    <property type="term" value="P:protein ubiquitination"/>
    <property type="evidence" value="ECO:0007669"/>
    <property type="project" value="UniProtKB-UniPathway"/>
</dbReference>
<feature type="domain" description="RING-type" evidence="15">
    <location>
        <begin position="102"/>
        <end position="144"/>
    </location>
</feature>
<evidence type="ECO:0000256" key="1">
    <source>
        <dbReference type="ARBA" id="ARBA00000900"/>
    </source>
</evidence>
<evidence type="ECO:0000256" key="10">
    <source>
        <dbReference type="ARBA" id="ARBA00022833"/>
    </source>
</evidence>
<evidence type="ECO:0000256" key="9">
    <source>
        <dbReference type="ARBA" id="ARBA00022786"/>
    </source>
</evidence>
<sequence length="156" mass="17105">MASQDSQSFPWHYPDLGDKNFEIHGPTLVVIIVIFALLLFFSLLGLYARWTFRDHGSLPITRFPTIATAQPSGAPGLDSATIFSIPIILHRSSPTGVDEAQCSICLSAFIEEEKVKVLPGCHHGYHPECVDKWLNTHSNCPLCRASLLAVSTTITA</sequence>
<keyword evidence="11 14" id="KW-1133">Transmembrane helix</keyword>
<dbReference type="InterPro" id="IPR044600">
    <property type="entry name" value="ATL1/ATL16-like"/>
</dbReference>
<dbReference type="GO" id="GO:0008270">
    <property type="term" value="F:zinc ion binding"/>
    <property type="evidence" value="ECO:0007669"/>
    <property type="project" value="UniProtKB-KW"/>
</dbReference>
<keyword evidence="5" id="KW-0808">Transferase</keyword>
<dbReference type="PANTHER" id="PTHR46913:SF1">
    <property type="entry name" value="RING-H2 FINGER PROTEIN ATL16"/>
    <property type="match status" value="1"/>
</dbReference>
<evidence type="ECO:0000256" key="5">
    <source>
        <dbReference type="ARBA" id="ARBA00022679"/>
    </source>
</evidence>
<evidence type="ECO:0000256" key="14">
    <source>
        <dbReference type="SAM" id="Phobius"/>
    </source>
</evidence>
<comment type="subcellular location">
    <subcellularLocation>
        <location evidence="2">Membrane</location>
        <topology evidence="2">Single-pass membrane protein</topology>
    </subcellularLocation>
</comment>
<keyword evidence="12 14" id="KW-0472">Membrane</keyword>
<evidence type="ECO:0000256" key="7">
    <source>
        <dbReference type="ARBA" id="ARBA00022723"/>
    </source>
</evidence>
<organism evidence="16 17">
    <name type="scientific">Kingdonia uniflora</name>
    <dbReference type="NCBI Taxonomy" id="39325"/>
    <lineage>
        <taxon>Eukaryota</taxon>
        <taxon>Viridiplantae</taxon>
        <taxon>Streptophyta</taxon>
        <taxon>Embryophyta</taxon>
        <taxon>Tracheophyta</taxon>
        <taxon>Spermatophyta</taxon>
        <taxon>Magnoliopsida</taxon>
        <taxon>Ranunculales</taxon>
        <taxon>Circaeasteraceae</taxon>
        <taxon>Kingdonia</taxon>
    </lineage>
</organism>